<evidence type="ECO:0000313" key="5">
    <source>
        <dbReference type="Proteomes" id="UP000757232"/>
    </source>
</evidence>
<proteinExistence type="predicted"/>
<dbReference type="PANTHER" id="PTHR13069:SF21">
    <property type="entry name" value="ALKYLATED DNA REPAIR PROTEIN ALKB HOMOLOG 8"/>
    <property type="match status" value="1"/>
</dbReference>
<comment type="caution">
    <text evidence="4">The sequence shown here is derived from an EMBL/GenBank/DDBJ whole genome shotgun (WGS) entry which is preliminary data.</text>
</comment>
<evidence type="ECO:0000256" key="1">
    <source>
        <dbReference type="ARBA" id="ARBA00022603"/>
    </source>
</evidence>
<dbReference type="GO" id="GO:0000049">
    <property type="term" value="F:tRNA binding"/>
    <property type="evidence" value="ECO:0007669"/>
    <property type="project" value="TreeGrafter"/>
</dbReference>
<dbReference type="GO" id="GO:0002098">
    <property type="term" value="P:tRNA wobble uridine modification"/>
    <property type="evidence" value="ECO:0007669"/>
    <property type="project" value="TreeGrafter"/>
</dbReference>
<name>A0A9Q5HQR3_SANBA</name>
<dbReference type="GO" id="GO:0008757">
    <property type="term" value="F:S-adenosylmethionine-dependent methyltransferase activity"/>
    <property type="evidence" value="ECO:0007669"/>
    <property type="project" value="InterPro"/>
</dbReference>
<keyword evidence="1 4" id="KW-0489">Methyltransferase</keyword>
<keyword evidence="2" id="KW-0808">Transferase</keyword>
<sequence>MSTKAVIPTSASSDSPASYEETYVHTIYESIAHHFSSTRYKPWPVVAAFLASIPAGHIGLDAGCGNGKYLMAPQEREGVYWTIGLDRSVRLLDIAKLAGGRSRECVLADVLDNPWRNGAFDFAISIATIHHLSTRERRKNSIQNLLNCLSPSHGRGLIYVWSVRQDELSKRSIPSPVEKTNSEHRGQDVLVPWVMTNSFASQKLEKMQSRETEDSPAIFNRYYHLFEEGELRDLVIAAAQELDTDEGSPASEEGSSRCIQIRPKKYIEIIRDGWERSNCYVEFRLYQK</sequence>
<evidence type="ECO:0000256" key="2">
    <source>
        <dbReference type="ARBA" id="ARBA00022679"/>
    </source>
</evidence>
<evidence type="ECO:0000313" key="4">
    <source>
        <dbReference type="EMBL" id="OCB84267.1"/>
    </source>
</evidence>
<dbReference type="GO" id="GO:0030488">
    <property type="term" value="P:tRNA methylation"/>
    <property type="evidence" value="ECO:0007669"/>
    <property type="project" value="TreeGrafter"/>
</dbReference>
<keyword evidence="5" id="KW-1185">Reference proteome</keyword>
<dbReference type="AlphaFoldDB" id="A0A9Q5HQR3"/>
<dbReference type="EMBL" id="LNZH02000216">
    <property type="protein sequence ID" value="OCB84267.1"/>
    <property type="molecule type" value="Genomic_DNA"/>
</dbReference>
<dbReference type="InterPro" id="IPR051422">
    <property type="entry name" value="AlkB_tRNA_MeTrf/Diox"/>
</dbReference>
<dbReference type="InterPro" id="IPR013216">
    <property type="entry name" value="Methyltransf_11"/>
</dbReference>
<feature type="domain" description="Methyltransferase type 11" evidence="3">
    <location>
        <begin position="60"/>
        <end position="151"/>
    </location>
</feature>
<reference evidence="4" key="1">
    <citation type="submission" date="2016-06" db="EMBL/GenBank/DDBJ databases">
        <title>Draft Genome sequence of the fungus Inonotus baumii.</title>
        <authorList>
            <person name="Zhu H."/>
            <person name="Lin W."/>
        </authorList>
    </citation>
    <scope>NUCLEOTIDE SEQUENCE</scope>
    <source>
        <strain evidence="4">821</strain>
    </source>
</reference>
<dbReference type="InterPro" id="IPR029063">
    <property type="entry name" value="SAM-dependent_MTases_sf"/>
</dbReference>
<organism evidence="4 5">
    <name type="scientific">Sanghuangporus baumii</name>
    <name type="common">Phellinus baumii</name>
    <dbReference type="NCBI Taxonomy" id="108892"/>
    <lineage>
        <taxon>Eukaryota</taxon>
        <taxon>Fungi</taxon>
        <taxon>Dikarya</taxon>
        <taxon>Basidiomycota</taxon>
        <taxon>Agaricomycotina</taxon>
        <taxon>Agaricomycetes</taxon>
        <taxon>Hymenochaetales</taxon>
        <taxon>Hymenochaetaceae</taxon>
        <taxon>Sanghuangporus</taxon>
    </lineage>
</organism>
<dbReference type="CDD" id="cd02440">
    <property type="entry name" value="AdoMet_MTases"/>
    <property type="match status" value="1"/>
</dbReference>
<protein>
    <submittedName>
        <fullName evidence="4">S-adenosyl-L-methionine-dependent methyltransferase</fullName>
    </submittedName>
</protein>
<gene>
    <name evidence="4" type="ORF">A7U60_g8946</name>
</gene>
<accession>A0A9Q5HQR3</accession>
<dbReference type="Proteomes" id="UP000757232">
    <property type="component" value="Unassembled WGS sequence"/>
</dbReference>
<dbReference type="Gene3D" id="3.40.50.150">
    <property type="entry name" value="Vaccinia Virus protein VP39"/>
    <property type="match status" value="1"/>
</dbReference>
<dbReference type="GO" id="GO:0106335">
    <property type="term" value="F:tRNA (5-carboxymethyluridine(34)-5-O)-methyltransferase activity"/>
    <property type="evidence" value="ECO:0007669"/>
    <property type="project" value="TreeGrafter"/>
</dbReference>
<dbReference type="GO" id="GO:0005634">
    <property type="term" value="C:nucleus"/>
    <property type="evidence" value="ECO:0007669"/>
    <property type="project" value="TreeGrafter"/>
</dbReference>
<dbReference type="GO" id="GO:0005737">
    <property type="term" value="C:cytoplasm"/>
    <property type="evidence" value="ECO:0007669"/>
    <property type="project" value="TreeGrafter"/>
</dbReference>
<dbReference type="PANTHER" id="PTHR13069">
    <property type="entry name" value="ALKYLATED DNA REPAIR PROTEIN ALKB HOMOLOG 8"/>
    <property type="match status" value="1"/>
</dbReference>
<dbReference type="SUPFAM" id="SSF53335">
    <property type="entry name" value="S-adenosyl-L-methionine-dependent methyltransferases"/>
    <property type="match status" value="1"/>
</dbReference>
<dbReference type="Pfam" id="PF08241">
    <property type="entry name" value="Methyltransf_11"/>
    <property type="match status" value="1"/>
</dbReference>
<evidence type="ECO:0000259" key="3">
    <source>
        <dbReference type="Pfam" id="PF08241"/>
    </source>
</evidence>
<dbReference type="OrthoDB" id="271595at2759"/>